<dbReference type="Pfam" id="PF00828">
    <property type="entry name" value="Ribosomal_L27A"/>
    <property type="match status" value="1"/>
</dbReference>
<evidence type="ECO:0000259" key="5">
    <source>
        <dbReference type="Pfam" id="PF00828"/>
    </source>
</evidence>
<dbReference type="AlphaFoldDB" id="M2RJP5"/>
<keyword evidence="3" id="KW-0687">Ribonucleoprotein</keyword>
<feature type="compositionally biased region" description="Gly residues" evidence="4">
    <location>
        <begin position="33"/>
        <end position="43"/>
    </location>
</feature>
<feature type="domain" description="Large ribosomal subunit protein uL15/eL18" evidence="5">
    <location>
        <begin position="89"/>
        <end position="166"/>
    </location>
</feature>
<evidence type="ECO:0000256" key="3">
    <source>
        <dbReference type="ARBA" id="ARBA00023274"/>
    </source>
</evidence>
<dbReference type="HAMAP" id="MF_01341">
    <property type="entry name" value="Ribosomal_uL15"/>
    <property type="match status" value="1"/>
</dbReference>
<sequence>MFATRIRSAVSKVHLFNLSPAENSQHAQKRLGRGQGSGRGGTSTRGHKGQKARSGNGKPKAGFEGGQTPLRKRIPKSGFTNQTGKTYAPVNLDRIQHWIDTGRLTSSPEKPITAKELLLSGCVHNVHDGIKLLGDGAEQLKTPIHITPARASQSAIRAVEKLGGTVFCKYYNDLALRDEVKGRTDRLQAAPTLRKDIGACLIRILLFQAVTCLQYGTRTGTTGAISRQLRSRRCLSSRSAGRLSRSNSCGTRISPSSSRSSLHRPFCTYIHSTAIIF</sequence>
<dbReference type="PANTHER" id="PTHR12934">
    <property type="entry name" value="50S RIBOSOMAL PROTEIN L15"/>
    <property type="match status" value="1"/>
</dbReference>
<dbReference type="InterPro" id="IPR030878">
    <property type="entry name" value="Ribosomal_uL15"/>
</dbReference>
<dbReference type="Proteomes" id="UP000016930">
    <property type="component" value="Unassembled WGS sequence"/>
</dbReference>
<keyword evidence="7" id="KW-1185">Reference proteome</keyword>
<evidence type="ECO:0000256" key="1">
    <source>
        <dbReference type="ARBA" id="ARBA00007320"/>
    </source>
</evidence>
<feature type="region of interest" description="Disordered" evidence="4">
    <location>
        <begin position="20"/>
        <end position="85"/>
    </location>
</feature>
<reference evidence="6 7" key="1">
    <citation type="journal article" date="2012" name="Proc. Natl. Acad. Sci. U.S.A.">
        <title>Comparative genomics of Ceriporiopsis subvermispora and Phanerochaete chrysosporium provide insight into selective ligninolysis.</title>
        <authorList>
            <person name="Fernandez-Fueyo E."/>
            <person name="Ruiz-Duenas F.J."/>
            <person name="Ferreira P."/>
            <person name="Floudas D."/>
            <person name="Hibbett D.S."/>
            <person name="Canessa P."/>
            <person name="Larrondo L.F."/>
            <person name="James T.Y."/>
            <person name="Seelenfreund D."/>
            <person name="Lobos S."/>
            <person name="Polanco R."/>
            <person name="Tello M."/>
            <person name="Honda Y."/>
            <person name="Watanabe T."/>
            <person name="Watanabe T."/>
            <person name="Ryu J.S."/>
            <person name="Kubicek C.P."/>
            <person name="Schmoll M."/>
            <person name="Gaskell J."/>
            <person name="Hammel K.E."/>
            <person name="St John F.J."/>
            <person name="Vanden Wymelenberg A."/>
            <person name="Sabat G."/>
            <person name="Splinter BonDurant S."/>
            <person name="Syed K."/>
            <person name="Yadav J.S."/>
            <person name="Doddapaneni H."/>
            <person name="Subramanian V."/>
            <person name="Lavin J.L."/>
            <person name="Oguiza J.A."/>
            <person name="Perez G."/>
            <person name="Pisabarro A.G."/>
            <person name="Ramirez L."/>
            <person name="Santoyo F."/>
            <person name="Master E."/>
            <person name="Coutinho P.M."/>
            <person name="Henrissat B."/>
            <person name="Lombard V."/>
            <person name="Magnuson J.K."/>
            <person name="Kuees U."/>
            <person name="Hori C."/>
            <person name="Igarashi K."/>
            <person name="Samejima M."/>
            <person name="Held B.W."/>
            <person name="Barry K.W."/>
            <person name="LaButti K.M."/>
            <person name="Lapidus A."/>
            <person name="Lindquist E.A."/>
            <person name="Lucas S.M."/>
            <person name="Riley R."/>
            <person name="Salamov A.A."/>
            <person name="Hoffmeister D."/>
            <person name="Schwenk D."/>
            <person name="Hadar Y."/>
            <person name="Yarden O."/>
            <person name="de Vries R.P."/>
            <person name="Wiebenga A."/>
            <person name="Stenlid J."/>
            <person name="Eastwood D."/>
            <person name="Grigoriev I.V."/>
            <person name="Berka R.M."/>
            <person name="Blanchette R.A."/>
            <person name="Kersten P."/>
            <person name="Martinez A.T."/>
            <person name="Vicuna R."/>
            <person name="Cullen D."/>
        </authorList>
    </citation>
    <scope>NUCLEOTIDE SEQUENCE [LARGE SCALE GENOMIC DNA]</scope>
    <source>
        <strain evidence="6 7">B</strain>
    </source>
</reference>
<name>M2RJP5_CERS8</name>
<dbReference type="InterPro" id="IPR036227">
    <property type="entry name" value="Ribosomal_uL15/eL18_sf"/>
</dbReference>
<protein>
    <recommendedName>
        <fullName evidence="5">Large ribosomal subunit protein uL15/eL18 domain-containing protein</fullName>
    </recommendedName>
</protein>
<accession>M2RJP5</accession>
<dbReference type="NCBIfam" id="TIGR01071">
    <property type="entry name" value="rplO_bact"/>
    <property type="match status" value="1"/>
</dbReference>
<evidence type="ECO:0000256" key="4">
    <source>
        <dbReference type="SAM" id="MobiDB-lite"/>
    </source>
</evidence>
<evidence type="ECO:0000256" key="2">
    <source>
        <dbReference type="ARBA" id="ARBA00022980"/>
    </source>
</evidence>
<dbReference type="SUPFAM" id="SSF52080">
    <property type="entry name" value="Ribosomal proteins L15p and L18e"/>
    <property type="match status" value="1"/>
</dbReference>
<dbReference type="OrthoDB" id="361383at2759"/>
<dbReference type="GO" id="GO:0006412">
    <property type="term" value="P:translation"/>
    <property type="evidence" value="ECO:0007669"/>
    <property type="project" value="InterPro"/>
</dbReference>
<keyword evidence="2" id="KW-0689">Ribosomal protein</keyword>
<dbReference type="Gene3D" id="3.100.10.10">
    <property type="match status" value="1"/>
</dbReference>
<dbReference type="PANTHER" id="PTHR12934:SF11">
    <property type="entry name" value="LARGE RIBOSOMAL SUBUNIT PROTEIN UL15M"/>
    <property type="match status" value="1"/>
</dbReference>
<dbReference type="EMBL" id="KB445795">
    <property type="protein sequence ID" value="EMD38692.1"/>
    <property type="molecule type" value="Genomic_DNA"/>
</dbReference>
<feature type="non-terminal residue" evidence="6">
    <location>
        <position position="1"/>
    </location>
</feature>
<dbReference type="GO" id="GO:0005762">
    <property type="term" value="C:mitochondrial large ribosomal subunit"/>
    <property type="evidence" value="ECO:0007669"/>
    <property type="project" value="TreeGrafter"/>
</dbReference>
<gene>
    <name evidence="6" type="ORF">CERSUDRAFT_113866</name>
</gene>
<comment type="similarity">
    <text evidence="1">Belongs to the universal ribosomal protein uL15 family.</text>
</comment>
<feature type="compositionally biased region" description="Low complexity" evidence="4">
    <location>
        <begin position="241"/>
        <end position="260"/>
    </location>
</feature>
<dbReference type="STRING" id="914234.M2RJP5"/>
<organism evidence="6 7">
    <name type="scientific">Ceriporiopsis subvermispora (strain B)</name>
    <name type="common">White-rot fungus</name>
    <name type="synonym">Gelatoporia subvermispora</name>
    <dbReference type="NCBI Taxonomy" id="914234"/>
    <lineage>
        <taxon>Eukaryota</taxon>
        <taxon>Fungi</taxon>
        <taxon>Dikarya</taxon>
        <taxon>Basidiomycota</taxon>
        <taxon>Agaricomycotina</taxon>
        <taxon>Agaricomycetes</taxon>
        <taxon>Polyporales</taxon>
        <taxon>Gelatoporiaceae</taxon>
        <taxon>Gelatoporia</taxon>
    </lineage>
</organism>
<dbReference type="HOGENOM" id="CLU_1006656_0_0_1"/>
<dbReference type="InterPro" id="IPR021131">
    <property type="entry name" value="Ribosomal_uL15/eL18"/>
</dbReference>
<proteinExistence type="inferred from homology"/>
<evidence type="ECO:0000313" key="6">
    <source>
        <dbReference type="EMBL" id="EMD38692.1"/>
    </source>
</evidence>
<dbReference type="InterPro" id="IPR005749">
    <property type="entry name" value="Ribosomal_uL15_bac-type"/>
</dbReference>
<evidence type="ECO:0000313" key="7">
    <source>
        <dbReference type="Proteomes" id="UP000016930"/>
    </source>
</evidence>
<feature type="region of interest" description="Disordered" evidence="4">
    <location>
        <begin position="241"/>
        <end position="261"/>
    </location>
</feature>
<dbReference type="GO" id="GO:0003735">
    <property type="term" value="F:structural constituent of ribosome"/>
    <property type="evidence" value="ECO:0007669"/>
    <property type="project" value="InterPro"/>
</dbReference>